<gene>
    <name evidence="1" type="ORF">DFI_14800</name>
</gene>
<keyword evidence="1" id="KW-0614">Plasmid</keyword>
<name>A0A221T0P5_9DEIO</name>
<keyword evidence="2" id="KW-1185">Reference proteome</keyword>
<protein>
    <submittedName>
        <fullName evidence="1">Uncharacterized protein</fullName>
    </submittedName>
</protein>
<reference evidence="1 2" key="1">
    <citation type="submission" date="2017-05" db="EMBL/GenBank/DDBJ databases">
        <title>The complete genome sequence of Deinococcus ficus isolated from the rhizosphere of the Ficus religiosa L. in Taiwan.</title>
        <authorList>
            <person name="Wu K.-M."/>
            <person name="Liao T.-L."/>
            <person name="Liu Y.-M."/>
            <person name="Young C.-C."/>
            <person name="Tsai S.-F."/>
        </authorList>
    </citation>
    <scope>NUCLEOTIDE SEQUENCE [LARGE SCALE GENOMIC DNA]</scope>
    <source>
        <strain evidence="1 2">CC-FR2-10</strain>
        <plasmid evidence="2">pdfi1</plasmid>
    </source>
</reference>
<dbReference type="AlphaFoldDB" id="A0A221T0P5"/>
<proteinExistence type="predicted"/>
<organism evidence="1 2">
    <name type="scientific">Deinococcus ficus</name>
    <dbReference type="NCBI Taxonomy" id="317577"/>
    <lineage>
        <taxon>Bacteria</taxon>
        <taxon>Thermotogati</taxon>
        <taxon>Deinococcota</taxon>
        <taxon>Deinococci</taxon>
        <taxon>Deinococcales</taxon>
        <taxon>Deinococcaceae</taxon>
        <taxon>Deinococcus</taxon>
    </lineage>
</organism>
<geneLocation type="plasmid" evidence="2">
    <name>pdfi1</name>
</geneLocation>
<evidence type="ECO:0000313" key="1">
    <source>
        <dbReference type="EMBL" id="ASN82450.1"/>
    </source>
</evidence>
<accession>A0A221T0P5</accession>
<dbReference type="EMBL" id="CP021082">
    <property type="protein sequence ID" value="ASN82450.1"/>
    <property type="molecule type" value="Genomic_DNA"/>
</dbReference>
<dbReference type="KEGG" id="dfc:DFI_14800"/>
<dbReference type="Proteomes" id="UP000259030">
    <property type="component" value="Plasmid pDFI1"/>
</dbReference>
<evidence type="ECO:0000313" key="2">
    <source>
        <dbReference type="Proteomes" id="UP000259030"/>
    </source>
</evidence>
<sequence>MNTVQDFYQQVVTDLQGVEDVQFDRNLCADSYEADGGCFVSKVNAADLAVRLAQRLQERGYDTRVRLQQNHLIWSTTVVRDGYGVVVHVDPLDRPNDDPRRVQYVKDGFRSHVALAAAPDDQAP</sequence>